<dbReference type="EMBL" id="KZ805576">
    <property type="protein sequence ID" value="PVH93641.1"/>
    <property type="molecule type" value="Genomic_DNA"/>
</dbReference>
<proteinExistence type="predicted"/>
<feature type="chain" id="PRO_5016140215" evidence="1">
    <location>
        <begin position="19"/>
        <end position="340"/>
    </location>
</feature>
<keyword evidence="1" id="KW-0732">Signal</keyword>
<dbReference type="OrthoDB" id="3643156at2759"/>
<organism evidence="2 3">
    <name type="scientific">Periconia macrospinosa</name>
    <dbReference type="NCBI Taxonomy" id="97972"/>
    <lineage>
        <taxon>Eukaryota</taxon>
        <taxon>Fungi</taxon>
        <taxon>Dikarya</taxon>
        <taxon>Ascomycota</taxon>
        <taxon>Pezizomycotina</taxon>
        <taxon>Dothideomycetes</taxon>
        <taxon>Pleosporomycetidae</taxon>
        <taxon>Pleosporales</taxon>
        <taxon>Massarineae</taxon>
        <taxon>Periconiaceae</taxon>
        <taxon>Periconia</taxon>
    </lineage>
</organism>
<gene>
    <name evidence="2" type="ORF">DM02DRAFT_732994</name>
</gene>
<accession>A0A2V1D6G1</accession>
<protein>
    <submittedName>
        <fullName evidence="2">Uncharacterized protein</fullName>
    </submittedName>
</protein>
<reference evidence="2 3" key="1">
    <citation type="journal article" date="2018" name="Sci. Rep.">
        <title>Comparative genomics provides insights into the lifestyle and reveals functional heterogeneity of dark septate endophytic fungi.</title>
        <authorList>
            <person name="Knapp D.G."/>
            <person name="Nemeth J.B."/>
            <person name="Barry K."/>
            <person name="Hainaut M."/>
            <person name="Henrissat B."/>
            <person name="Johnson J."/>
            <person name="Kuo A."/>
            <person name="Lim J.H.P."/>
            <person name="Lipzen A."/>
            <person name="Nolan M."/>
            <person name="Ohm R.A."/>
            <person name="Tamas L."/>
            <person name="Grigoriev I.V."/>
            <person name="Spatafora J.W."/>
            <person name="Nagy L.G."/>
            <person name="Kovacs G.M."/>
        </authorList>
    </citation>
    <scope>NUCLEOTIDE SEQUENCE [LARGE SCALE GENOMIC DNA]</scope>
    <source>
        <strain evidence="2 3">DSE2036</strain>
    </source>
</reference>
<feature type="signal peptide" evidence="1">
    <location>
        <begin position="1"/>
        <end position="18"/>
    </location>
</feature>
<dbReference type="AlphaFoldDB" id="A0A2V1D6G1"/>
<evidence type="ECO:0000313" key="2">
    <source>
        <dbReference type="EMBL" id="PVH93641.1"/>
    </source>
</evidence>
<dbReference type="Proteomes" id="UP000244855">
    <property type="component" value="Unassembled WGS sequence"/>
</dbReference>
<evidence type="ECO:0000256" key="1">
    <source>
        <dbReference type="SAM" id="SignalP"/>
    </source>
</evidence>
<keyword evidence="3" id="KW-1185">Reference proteome</keyword>
<name>A0A2V1D6G1_9PLEO</name>
<evidence type="ECO:0000313" key="3">
    <source>
        <dbReference type="Proteomes" id="UP000244855"/>
    </source>
</evidence>
<sequence length="340" mass="38152">MFIPPVVALLITAATVVAQPGLPPRYRAPGVAFRLTPDYGLASIYLKDGTSVSIAQVRGTPEYEAFMRKPLHSAWKTQSTLCRYLTPAIDYLSLLFGPAIRVCRNPKIESTLGVMHSLKAAVEAYLGTNICFAKLSIDVLEEVKIKIVREALQALGLREVLPIAPTAKFVVYEYKPYMGTPPAYDEDPWIILTIDYSKHWYNVGLMAIDEVGIADPVPGFFKGPTIDKEHQLEAMGRSLRHIIANLPDDVYDLPKQIHQIMIYGDDAKNESLHDLLTTMLGTDLVRNARVSNSIFDGTNFTAYTAHLNMDTFDFPRPPWGCRWRSSLYDEPHHDDIQTEL</sequence>